<dbReference type="AlphaFoldDB" id="A0A2I0KQB1"/>
<name>A0A2I0KQB1_PUNGR</name>
<organism evidence="1 2">
    <name type="scientific">Punica granatum</name>
    <name type="common">Pomegranate</name>
    <dbReference type="NCBI Taxonomy" id="22663"/>
    <lineage>
        <taxon>Eukaryota</taxon>
        <taxon>Viridiplantae</taxon>
        <taxon>Streptophyta</taxon>
        <taxon>Embryophyta</taxon>
        <taxon>Tracheophyta</taxon>
        <taxon>Spermatophyta</taxon>
        <taxon>Magnoliopsida</taxon>
        <taxon>eudicotyledons</taxon>
        <taxon>Gunneridae</taxon>
        <taxon>Pentapetalae</taxon>
        <taxon>rosids</taxon>
        <taxon>malvids</taxon>
        <taxon>Myrtales</taxon>
        <taxon>Lythraceae</taxon>
        <taxon>Punica</taxon>
    </lineage>
</organism>
<gene>
    <name evidence="1" type="ORF">CRG98_008895</name>
</gene>
<protein>
    <submittedName>
        <fullName evidence="1">Uncharacterized protein</fullName>
    </submittedName>
</protein>
<dbReference type="Proteomes" id="UP000233551">
    <property type="component" value="Unassembled WGS sequence"/>
</dbReference>
<comment type="caution">
    <text evidence="1">The sequence shown here is derived from an EMBL/GenBank/DDBJ whole genome shotgun (WGS) entry which is preliminary data.</text>
</comment>
<evidence type="ECO:0000313" key="2">
    <source>
        <dbReference type="Proteomes" id="UP000233551"/>
    </source>
</evidence>
<sequence>MYAVLSGSSSQTSPKQRSFKTALGLVSVARHGSMQISAESTLVGELSILLGYLPVKRIPLDSGASKLEEGKILTEVPILICGGFVVDKGDDVAAVGCPRTSLDVGEVVQRGQDAVEARTRGQA</sequence>
<reference evidence="1 2" key="1">
    <citation type="submission" date="2017-11" db="EMBL/GenBank/DDBJ databases">
        <title>De-novo sequencing of pomegranate (Punica granatum L.) genome.</title>
        <authorList>
            <person name="Akparov Z."/>
            <person name="Amiraslanov A."/>
            <person name="Hajiyeva S."/>
            <person name="Abbasov M."/>
            <person name="Kaur K."/>
            <person name="Hamwieh A."/>
            <person name="Solovyev V."/>
            <person name="Salamov A."/>
            <person name="Braich B."/>
            <person name="Kosarev P."/>
            <person name="Mahmoud A."/>
            <person name="Hajiyev E."/>
            <person name="Babayeva S."/>
            <person name="Izzatullayeva V."/>
            <person name="Mammadov A."/>
            <person name="Mammadov A."/>
            <person name="Sharifova S."/>
            <person name="Ojaghi J."/>
            <person name="Eynullazada K."/>
            <person name="Bayramov B."/>
            <person name="Abdulazimova A."/>
            <person name="Shahmuradov I."/>
        </authorList>
    </citation>
    <scope>NUCLEOTIDE SEQUENCE [LARGE SCALE GENOMIC DNA]</scope>
    <source>
        <strain evidence="2">cv. AG2017</strain>
        <tissue evidence="1">Leaf</tissue>
    </source>
</reference>
<accession>A0A2I0KQB1</accession>
<keyword evidence="2" id="KW-1185">Reference proteome</keyword>
<dbReference type="EMBL" id="PGOL01000434">
    <property type="protein sequence ID" value="PKI70662.1"/>
    <property type="molecule type" value="Genomic_DNA"/>
</dbReference>
<evidence type="ECO:0000313" key="1">
    <source>
        <dbReference type="EMBL" id="PKI70662.1"/>
    </source>
</evidence>
<proteinExistence type="predicted"/>